<sequence>MERGGPQPRKRVARRRVLEPRLQGRHRRDLRRLIQGGREELPSTVDWDPQHPQCE</sequence>
<comment type="caution">
    <text evidence="2">The sequence shown here is derived from an EMBL/GenBank/DDBJ whole genome shotgun (WGS) entry which is preliminary data.</text>
</comment>
<dbReference type="EMBL" id="JAHIBW010000025">
    <property type="protein sequence ID" value="KAG7297777.1"/>
    <property type="molecule type" value="Genomic_DNA"/>
</dbReference>
<proteinExistence type="predicted"/>
<keyword evidence="3" id="KW-1185">Reference proteome</keyword>
<evidence type="ECO:0000313" key="3">
    <source>
        <dbReference type="Proteomes" id="UP000823941"/>
    </source>
</evidence>
<protein>
    <submittedName>
        <fullName evidence="2">Uncharacterized protein</fullName>
    </submittedName>
</protein>
<feature type="region of interest" description="Disordered" evidence="1">
    <location>
        <begin position="1"/>
        <end position="55"/>
    </location>
</feature>
<name>A0ABQ7PXR1_PLUXY</name>
<reference evidence="2 3" key="1">
    <citation type="submission" date="2021-06" db="EMBL/GenBank/DDBJ databases">
        <title>A haploid diamondback moth (Plutella xylostella L.) genome assembly resolves 31 chromosomes and identifies a diamide resistance mutation.</title>
        <authorList>
            <person name="Ward C.M."/>
            <person name="Perry K.D."/>
            <person name="Baker G."/>
            <person name="Powis K."/>
            <person name="Heckel D.G."/>
            <person name="Baxter S.W."/>
        </authorList>
    </citation>
    <scope>NUCLEOTIDE SEQUENCE [LARGE SCALE GENOMIC DNA]</scope>
    <source>
        <strain evidence="2 3">LV</strain>
        <tissue evidence="2">Single pupa</tissue>
    </source>
</reference>
<accession>A0ABQ7PXR1</accession>
<gene>
    <name evidence="2" type="ORF">JYU34_018519</name>
</gene>
<evidence type="ECO:0000256" key="1">
    <source>
        <dbReference type="SAM" id="MobiDB-lite"/>
    </source>
</evidence>
<organism evidence="2 3">
    <name type="scientific">Plutella xylostella</name>
    <name type="common">Diamondback moth</name>
    <name type="synonym">Plutella maculipennis</name>
    <dbReference type="NCBI Taxonomy" id="51655"/>
    <lineage>
        <taxon>Eukaryota</taxon>
        <taxon>Metazoa</taxon>
        <taxon>Ecdysozoa</taxon>
        <taxon>Arthropoda</taxon>
        <taxon>Hexapoda</taxon>
        <taxon>Insecta</taxon>
        <taxon>Pterygota</taxon>
        <taxon>Neoptera</taxon>
        <taxon>Endopterygota</taxon>
        <taxon>Lepidoptera</taxon>
        <taxon>Glossata</taxon>
        <taxon>Ditrysia</taxon>
        <taxon>Yponomeutoidea</taxon>
        <taxon>Plutellidae</taxon>
        <taxon>Plutella</taxon>
    </lineage>
</organism>
<dbReference type="Proteomes" id="UP000823941">
    <property type="component" value="Chromosome 25"/>
</dbReference>
<evidence type="ECO:0000313" key="2">
    <source>
        <dbReference type="EMBL" id="KAG7297777.1"/>
    </source>
</evidence>